<evidence type="ECO:0000313" key="1">
    <source>
        <dbReference type="EMBL" id="BAX93600.1"/>
    </source>
</evidence>
<evidence type="ECO:0000313" key="2">
    <source>
        <dbReference type="Proteomes" id="UP000217736"/>
    </source>
</evidence>
<gene>
    <name evidence="1" type="ORF">MSG_03467</name>
</gene>
<name>A0A1Z4EL02_9MYCO</name>
<keyword evidence="2" id="KW-1185">Reference proteome</keyword>
<dbReference type="AlphaFoldDB" id="A0A1Z4EL02"/>
<sequence length="56" mass="5600">MVPGGALGPGLGEQLGLEQLPRLAWRTAAASGLGPWRTAASRLGAAAASRVAPLIH</sequence>
<dbReference type="Proteomes" id="UP000217736">
    <property type="component" value="Chromosome"/>
</dbReference>
<organism evidence="1 2">
    <name type="scientific">Mycobacterium shigaense</name>
    <dbReference type="NCBI Taxonomy" id="722731"/>
    <lineage>
        <taxon>Bacteria</taxon>
        <taxon>Bacillati</taxon>
        <taxon>Actinomycetota</taxon>
        <taxon>Actinomycetes</taxon>
        <taxon>Mycobacteriales</taxon>
        <taxon>Mycobacteriaceae</taxon>
        <taxon>Mycobacterium</taxon>
        <taxon>Mycobacterium simiae complex</taxon>
    </lineage>
</organism>
<dbReference type="KEGG" id="mshg:MSG_03467"/>
<dbReference type="EMBL" id="AP018164">
    <property type="protein sequence ID" value="BAX93600.1"/>
    <property type="molecule type" value="Genomic_DNA"/>
</dbReference>
<reference evidence="2" key="1">
    <citation type="submission" date="2017-06" db="EMBL/GenBank/DDBJ databases">
        <title>Complete Genome Sequence of Mycobacterium shigaense.</title>
        <authorList>
            <person name="Fukano H."/>
            <person name="Yoshida M."/>
            <person name="Kazumi Y."/>
            <person name="Ogura Y."/>
            <person name="Mitarai S."/>
            <person name="Hayashi T."/>
            <person name="Hoshino Y."/>
        </authorList>
    </citation>
    <scope>NUCLEOTIDE SEQUENCE [LARGE SCALE GENOMIC DNA]</scope>
    <source>
        <strain evidence="2">UN-152</strain>
    </source>
</reference>
<protein>
    <submittedName>
        <fullName evidence="1">Uncharacterized protein</fullName>
    </submittedName>
</protein>
<accession>A0A1Z4EL02</accession>
<proteinExistence type="predicted"/>